<organism evidence="3 4">
    <name type="scientific">Ciona intestinalis</name>
    <name type="common">Transparent sea squirt</name>
    <name type="synonym">Ascidia intestinalis</name>
    <dbReference type="NCBI Taxonomy" id="7719"/>
    <lineage>
        <taxon>Eukaryota</taxon>
        <taxon>Metazoa</taxon>
        <taxon>Chordata</taxon>
        <taxon>Tunicata</taxon>
        <taxon>Ascidiacea</taxon>
        <taxon>Phlebobranchia</taxon>
        <taxon>Cionidae</taxon>
        <taxon>Ciona</taxon>
    </lineage>
</organism>
<evidence type="ECO:0000259" key="2">
    <source>
        <dbReference type="PROSITE" id="PS50196"/>
    </source>
</evidence>
<proteinExistence type="predicted"/>
<dbReference type="PROSITE" id="PS50196">
    <property type="entry name" value="RANBD1"/>
    <property type="match status" value="1"/>
</dbReference>
<dbReference type="HOGENOM" id="CLU_067861_1_3_1"/>
<evidence type="ECO:0000256" key="1">
    <source>
        <dbReference type="SAM" id="MobiDB-lite"/>
    </source>
</evidence>
<reference evidence="3" key="2">
    <citation type="journal article" date="2008" name="Genome Biol.">
        <title>Improved genome assembly and evidence-based global gene model set for the chordate Ciona intestinalis: new insight into intron and operon populations.</title>
        <authorList>
            <person name="Satou Y."/>
            <person name="Mineta K."/>
            <person name="Ogasawara M."/>
            <person name="Sasakura Y."/>
            <person name="Shoguchi E."/>
            <person name="Ueno K."/>
            <person name="Yamada L."/>
            <person name="Matsumoto J."/>
            <person name="Wasserscheid J."/>
            <person name="Dewar K."/>
            <person name="Wiley G.B."/>
            <person name="Macmil S.L."/>
            <person name="Roe B.A."/>
            <person name="Zeller R.W."/>
            <person name="Hastings K.E."/>
            <person name="Lemaire P."/>
            <person name="Lindquist E."/>
            <person name="Endo T."/>
            <person name="Hotta K."/>
            <person name="Inaba K."/>
        </authorList>
    </citation>
    <scope>NUCLEOTIDE SEQUENCE [LARGE SCALE GENOMIC DNA]</scope>
    <source>
        <strain evidence="3">wild type</strain>
    </source>
</reference>
<dbReference type="SUPFAM" id="SSF50729">
    <property type="entry name" value="PH domain-like"/>
    <property type="match status" value="1"/>
</dbReference>
<feature type="compositionally biased region" description="Basic and acidic residues" evidence="1">
    <location>
        <begin position="173"/>
        <end position="211"/>
    </location>
</feature>
<dbReference type="EMBL" id="EAAA01001730">
    <property type="status" value="NOT_ANNOTATED_CDS"/>
    <property type="molecule type" value="Genomic_DNA"/>
</dbReference>
<dbReference type="GO" id="GO:0005737">
    <property type="term" value="C:cytoplasm"/>
    <property type="evidence" value="ECO:0000318"/>
    <property type="project" value="GO_Central"/>
</dbReference>
<accession>F7ATN8</accession>
<dbReference type="InterPro" id="IPR045256">
    <property type="entry name" value="RanBP1_RanBD"/>
</dbReference>
<feature type="domain" description="RanBD1" evidence="2">
    <location>
        <begin position="20"/>
        <end position="158"/>
    </location>
</feature>
<dbReference type="FunFam" id="2.30.29.30:FF:000136">
    <property type="entry name" value="Ran-specific GTPase-activating protein-like"/>
    <property type="match status" value="1"/>
</dbReference>
<keyword evidence="4" id="KW-1185">Reference proteome</keyword>
<dbReference type="GO" id="GO:0005643">
    <property type="term" value="C:nuclear pore"/>
    <property type="evidence" value="ECO:0000318"/>
    <property type="project" value="GO_Central"/>
</dbReference>
<dbReference type="InterPro" id="IPR000156">
    <property type="entry name" value="Ran_bind_dom"/>
</dbReference>
<feature type="compositionally biased region" description="Acidic residues" evidence="1">
    <location>
        <begin position="160"/>
        <end position="172"/>
    </location>
</feature>
<dbReference type="InterPro" id="IPR045255">
    <property type="entry name" value="RanBP1-like"/>
</dbReference>
<dbReference type="OMA" id="HYIYPNK"/>
<reference evidence="3" key="4">
    <citation type="submission" date="2025-09" db="UniProtKB">
        <authorList>
            <consortium name="Ensembl"/>
        </authorList>
    </citation>
    <scope>IDENTIFICATION</scope>
</reference>
<reference evidence="4" key="1">
    <citation type="journal article" date="2002" name="Science">
        <title>The draft genome of Ciona intestinalis: insights into chordate and vertebrate origins.</title>
        <authorList>
            <person name="Dehal P."/>
            <person name="Satou Y."/>
            <person name="Campbell R.K."/>
            <person name="Chapman J."/>
            <person name="Degnan B."/>
            <person name="De Tomaso A."/>
            <person name="Davidson B."/>
            <person name="Di Gregorio A."/>
            <person name="Gelpke M."/>
            <person name="Goodstein D.M."/>
            <person name="Harafuji N."/>
            <person name="Hastings K.E."/>
            <person name="Ho I."/>
            <person name="Hotta K."/>
            <person name="Huang W."/>
            <person name="Kawashima T."/>
            <person name="Lemaire P."/>
            <person name="Martinez D."/>
            <person name="Meinertzhagen I.A."/>
            <person name="Necula S."/>
            <person name="Nonaka M."/>
            <person name="Putnam N."/>
            <person name="Rash S."/>
            <person name="Saiga H."/>
            <person name="Satake M."/>
            <person name="Terry A."/>
            <person name="Yamada L."/>
            <person name="Wang H.G."/>
            <person name="Awazu S."/>
            <person name="Azumi K."/>
            <person name="Boore J."/>
            <person name="Branno M."/>
            <person name="Chin-Bow S."/>
            <person name="DeSantis R."/>
            <person name="Doyle S."/>
            <person name="Francino P."/>
            <person name="Keys D.N."/>
            <person name="Haga S."/>
            <person name="Hayashi H."/>
            <person name="Hino K."/>
            <person name="Imai K.S."/>
            <person name="Inaba K."/>
            <person name="Kano S."/>
            <person name="Kobayashi K."/>
            <person name="Kobayashi M."/>
            <person name="Lee B.I."/>
            <person name="Makabe K.W."/>
            <person name="Manohar C."/>
            <person name="Matassi G."/>
            <person name="Medina M."/>
            <person name="Mochizuki Y."/>
            <person name="Mount S."/>
            <person name="Morishita T."/>
            <person name="Miura S."/>
            <person name="Nakayama A."/>
            <person name="Nishizaka S."/>
            <person name="Nomoto H."/>
            <person name="Ohta F."/>
            <person name="Oishi K."/>
            <person name="Rigoutsos I."/>
            <person name="Sano M."/>
            <person name="Sasaki A."/>
            <person name="Sasakura Y."/>
            <person name="Shoguchi E."/>
            <person name="Shin-i T."/>
            <person name="Spagnuolo A."/>
            <person name="Stainier D."/>
            <person name="Suzuki M.M."/>
            <person name="Tassy O."/>
            <person name="Takatori N."/>
            <person name="Tokuoka M."/>
            <person name="Yagi K."/>
            <person name="Yoshizaki F."/>
            <person name="Wada S."/>
            <person name="Zhang C."/>
            <person name="Hyatt P.D."/>
            <person name="Larimer F."/>
            <person name="Detter C."/>
            <person name="Doggett N."/>
            <person name="Glavina T."/>
            <person name="Hawkins T."/>
            <person name="Richardson P."/>
            <person name="Lucas S."/>
            <person name="Kohara Y."/>
            <person name="Levine M."/>
            <person name="Satoh N."/>
            <person name="Rokhsar D.S."/>
        </authorList>
    </citation>
    <scope>NUCLEOTIDE SEQUENCE [LARGE SCALE GENOMIC DNA]</scope>
</reference>
<dbReference type="PANTHER" id="PTHR23138">
    <property type="entry name" value="RAN BINDING PROTEIN"/>
    <property type="match status" value="1"/>
</dbReference>
<protein>
    <recommendedName>
        <fullName evidence="2">RanBD1 domain-containing protein</fullName>
    </recommendedName>
</protein>
<feature type="compositionally biased region" description="Basic and acidic residues" evidence="1">
    <location>
        <begin position="1"/>
        <end position="11"/>
    </location>
</feature>
<reference evidence="3" key="3">
    <citation type="submission" date="2025-08" db="UniProtKB">
        <authorList>
            <consortium name="Ensembl"/>
        </authorList>
    </citation>
    <scope>IDENTIFICATION</scope>
</reference>
<dbReference type="PANTHER" id="PTHR23138:SF94">
    <property type="entry name" value="RAN BINDING PROTEIN 1"/>
    <property type="match status" value="1"/>
</dbReference>
<dbReference type="GeneTree" id="ENSGT00900000141073"/>
<evidence type="ECO:0000313" key="4">
    <source>
        <dbReference type="Proteomes" id="UP000008144"/>
    </source>
</evidence>
<dbReference type="Ensembl" id="ENSCINT00000023847.2">
    <property type="protein sequence ID" value="ENSCINP00000023601.2"/>
    <property type="gene ID" value="ENSCING00000001918.3"/>
</dbReference>
<dbReference type="CDD" id="cd13179">
    <property type="entry name" value="RanBD_RanBP1"/>
    <property type="match status" value="1"/>
</dbReference>
<evidence type="ECO:0000313" key="3">
    <source>
        <dbReference type="Ensembl" id="ENSCINP00000023601.2"/>
    </source>
</evidence>
<dbReference type="FunCoup" id="F7ATN8">
    <property type="interactions" value="561"/>
</dbReference>
<sequence>MAENVEAKEPVEQPEVAVQQPEPVVQLPASVMPKLEEDEDVLFKMRAKLFRWAKEADPPEWKERGTGDIKILKHKETARIRLLMRRDKTFKICANHYITLSMKLVSHCESERAWMWMATADFADEEAKEELFAIRFLNAENANKFKDKFCECQEMLKAADEDEKEAGEEEETKESKELTEKLDDLSVKDDKNKEVTKSKEAGEKFVEKISQ</sequence>
<dbReference type="AlphaFoldDB" id="F7ATN8"/>
<dbReference type="Pfam" id="PF00638">
    <property type="entry name" value="Ran_BP1"/>
    <property type="match status" value="1"/>
</dbReference>
<dbReference type="InParanoid" id="F7ATN8"/>
<feature type="region of interest" description="Disordered" evidence="1">
    <location>
        <begin position="1"/>
        <end position="20"/>
    </location>
</feature>
<dbReference type="STRING" id="7719.ENSCINP00000023601"/>
<feature type="region of interest" description="Disordered" evidence="1">
    <location>
        <begin position="160"/>
        <end position="211"/>
    </location>
</feature>
<dbReference type="SMART" id="SM00160">
    <property type="entry name" value="RanBD"/>
    <property type="match status" value="1"/>
</dbReference>
<dbReference type="InterPro" id="IPR011993">
    <property type="entry name" value="PH-like_dom_sf"/>
</dbReference>
<dbReference type="GO" id="GO:0006913">
    <property type="term" value="P:nucleocytoplasmic transport"/>
    <property type="evidence" value="ECO:0007669"/>
    <property type="project" value="InterPro"/>
</dbReference>
<dbReference type="Proteomes" id="UP000008144">
    <property type="component" value="Chromosome 3"/>
</dbReference>
<name>F7ATN8_CIOIN</name>
<dbReference type="Gene3D" id="2.30.29.30">
    <property type="entry name" value="Pleckstrin-homology domain (PH domain)/Phosphotyrosine-binding domain (PTB)"/>
    <property type="match status" value="1"/>
</dbReference>